<name>A0A6J6ZX11_9ZZZZ</name>
<dbReference type="InterPro" id="IPR024344">
    <property type="entry name" value="MDMPI_metal-binding"/>
</dbReference>
<feature type="domain" description="Mycothiol-dependent maleylpyruvate isomerase metal-binding" evidence="1">
    <location>
        <begin position="18"/>
        <end position="148"/>
    </location>
</feature>
<dbReference type="GO" id="GO:0046872">
    <property type="term" value="F:metal ion binding"/>
    <property type="evidence" value="ECO:0007669"/>
    <property type="project" value="InterPro"/>
</dbReference>
<dbReference type="AlphaFoldDB" id="A0A6J6ZX11"/>
<dbReference type="Gene3D" id="1.20.120.450">
    <property type="entry name" value="dinb family like domain"/>
    <property type="match status" value="1"/>
</dbReference>
<organism evidence="2">
    <name type="scientific">freshwater metagenome</name>
    <dbReference type="NCBI Taxonomy" id="449393"/>
    <lineage>
        <taxon>unclassified sequences</taxon>
        <taxon>metagenomes</taxon>
        <taxon>ecological metagenomes</taxon>
    </lineage>
</organism>
<dbReference type="SUPFAM" id="SSF55718">
    <property type="entry name" value="SCP-like"/>
    <property type="match status" value="1"/>
</dbReference>
<dbReference type="EMBL" id="CAFABK010000012">
    <property type="protein sequence ID" value="CAB4825018.1"/>
    <property type="molecule type" value="Genomic_DNA"/>
</dbReference>
<evidence type="ECO:0000313" key="2">
    <source>
        <dbReference type="EMBL" id="CAB4825018.1"/>
    </source>
</evidence>
<dbReference type="InterPro" id="IPR017517">
    <property type="entry name" value="Maleyloyr_isom"/>
</dbReference>
<evidence type="ECO:0000259" key="1">
    <source>
        <dbReference type="Pfam" id="PF11716"/>
    </source>
</evidence>
<dbReference type="NCBIfam" id="TIGR03083">
    <property type="entry name" value="maleylpyruvate isomerase family mycothiol-dependent enzyme"/>
    <property type="match status" value="1"/>
</dbReference>
<sequence length="237" mass="25448">MARTLEQSRQWMQIGSDLVADALANFDERDFAVESQLPGWTRKHLIAHLAANGNAIGNLIHWAATGEVTPMYSSPEARATDIEIGSRKSGSELTLWFGESAAKLNAGMSALTAEQWGNEIVTAQGRTVPASETPWMRSREVMIHAVDLDAGIEFDDLPEEFLRALCADIVAKRAGAVGSMTITLVSDAADEWTLPGSSDPIQITGSLAAITAYLAGRQYSGLTTSGNDEVPELSAWL</sequence>
<protein>
    <submittedName>
        <fullName evidence="2">Unannotated protein</fullName>
    </submittedName>
</protein>
<dbReference type="SUPFAM" id="SSF109854">
    <property type="entry name" value="DinB/YfiT-like putative metalloenzymes"/>
    <property type="match status" value="1"/>
</dbReference>
<dbReference type="InterPro" id="IPR034660">
    <property type="entry name" value="DinB/YfiT-like"/>
</dbReference>
<dbReference type="InterPro" id="IPR036527">
    <property type="entry name" value="SCP2_sterol-bd_dom_sf"/>
</dbReference>
<reference evidence="2" key="1">
    <citation type="submission" date="2020-05" db="EMBL/GenBank/DDBJ databases">
        <authorList>
            <person name="Chiriac C."/>
            <person name="Salcher M."/>
            <person name="Ghai R."/>
            <person name="Kavagutti S V."/>
        </authorList>
    </citation>
    <scope>NUCLEOTIDE SEQUENCE</scope>
</reference>
<gene>
    <name evidence="2" type="ORF">UFOPK3204_00425</name>
</gene>
<accession>A0A6J6ZX11</accession>
<dbReference type="Gene3D" id="3.30.1050.20">
    <property type="match status" value="1"/>
</dbReference>
<proteinExistence type="predicted"/>
<dbReference type="Pfam" id="PF11716">
    <property type="entry name" value="MDMPI_N"/>
    <property type="match status" value="1"/>
</dbReference>